<feature type="coiled-coil region" evidence="4">
    <location>
        <begin position="291"/>
        <end position="339"/>
    </location>
</feature>
<sequence length="671" mass="77793">MMKINRLLIKITATNKTYTFDKEFKTGLNLIASDDNTKGKSSILAGIYYALGFEEIIGGINEKVLTSVYKTKIQDEKRSWNVLSSAVYLEINNGNDTVTLYRSAKDERRDTRLVTVFFSGINMINDDGTGFEDYYVHMPNAATNEKGFHTFLEKFIGAELPMVPASDGKDRKLYLQLVFAALFIEQKKGWSSIYAGIPYLGIRDPKKRVTEYLLNLHTFENERKRSEILNRERYQTERWTSMYKLLLVEEAKAQCRVDTIPSKPEILPSNFVEKTIIKRSVGKEISIDDWIKELEREHEILETKRPRIVDNYEQLQTELQSVEAELADIDTEEKDLCAELSGCRRKVKTAQDNLWILNNDIKNNKDAKRLQDLGSDKEIEVFGEKCPVCGQKIHDSLLPIQHDTFVMSFDESINHLKAQKEMIVFWASHYKERIKKLEEAIESLRSRKITLLRLAKSLRRDVYSVDDDYSETIIYKRIEIERHIEILNEFKIQINSVLNDFVKASNEWNDLQKEKSMLPQEVCDQDDINTIREFKDRFVENLKAYNYTSVDNLLNIDISKDNYMPVIDDFDMKFDSSASDNIRAIWAYTMALAQTSKTVKANWPGIMIFDEPGQHSIGAEDMKSFFINSINMANEEQIIVGITLNSEDIKRVVDSLQNKINFIHIEDRAFA</sequence>
<dbReference type="Gene3D" id="1.10.287.1490">
    <property type="match status" value="1"/>
</dbReference>
<keyword evidence="4" id="KW-0175">Coiled coil</keyword>
<evidence type="ECO:0000256" key="3">
    <source>
        <dbReference type="ARBA" id="ARBA00013368"/>
    </source>
</evidence>
<gene>
    <name evidence="5" type="ORF">SAMN02745229_00197</name>
</gene>
<dbReference type="OrthoDB" id="6397230at2"/>
<accession>A0A1M5Q4G3</accession>
<dbReference type="EMBL" id="FQXK01000003">
    <property type="protein sequence ID" value="SHH09025.1"/>
    <property type="molecule type" value="Genomic_DNA"/>
</dbReference>
<name>A0A1M5Q4G3_BUTFI</name>
<protein>
    <recommendedName>
        <fullName evidence="3">Nuclease SbcCD subunit C</fullName>
    </recommendedName>
</protein>
<dbReference type="GeneID" id="89509059"/>
<organism evidence="5 6">
    <name type="scientific">Butyrivibrio fibrisolvens DSM 3071</name>
    <dbReference type="NCBI Taxonomy" id="1121131"/>
    <lineage>
        <taxon>Bacteria</taxon>
        <taxon>Bacillati</taxon>
        <taxon>Bacillota</taxon>
        <taxon>Clostridia</taxon>
        <taxon>Lachnospirales</taxon>
        <taxon>Lachnospiraceae</taxon>
        <taxon>Butyrivibrio</taxon>
    </lineage>
</organism>
<comment type="similarity">
    <text evidence="1">Belongs to the SMC family. SbcC subfamily.</text>
</comment>
<evidence type="ECO:0000256" key="4">
    <source>
        <dbReference type="SAM" id="Coils"/>
    </source>
</evidence>
<dbReference type="AlphaFoldDB" id="A0A1M5Q4G3"/>
<comment type="subunit">
    <text evidence="2">Heterodimer of SbcC and SbcD.</text>
</comment>
<proteinExistence type="inferred from homology"/>
<dbReference type="PANTHER" id="PTHR32114:SF2">
    <property type="entry name" value="ABC TRANSPORTER ABCH.3"/>
    <property type="match status" value="1"/>
</dbReference>
<dbReference type="Gene3D" id="3.40.50.300">
    <property type="entry name" value="P-loop containing nucleotide triphosphate hydrolases"/>
    <property type="match status" value="1"/>
</dbReference>
<dbReference type="RefSeq" id="WP_073384770.1">
    <property type="nucleotide sequence ID" value="NZ_FQXK01000003.1"/>
</dbReference>
<evidence type="ECO:0000256" key="2">
    <source>
        <dbReference type="ARBA" id="ARBA00011322"/>
    </source>
</evidence>
<evidence type="ECO:0000313" key="5">
    <source>
        <dbReference type="EMBL" id="SHH09025.1"/>
    </source>
</evidence>
<evidence type="ECO:0000256" key="1">
    <source>
        <dbReference type="ARBA" id="ARBA00006930"/>
    </source>
</evidence>
<keyword evidence="6" id="KW-1185">Reference proteome</keyword>
<evidence type="ECO:0000313" key="6">
    <source>
        <dbReference type="Proteomes" id="UP000184278"/>
    </source>
</evidence>
<feature type="coiled-coil region" evidence="4">
    <location>
        <begin position="427"/>
        <end position="454"/>
    </location>
</feature>
<dbReference type="InterPro" id="IPR027417">
    <property type="entry name" value="P-loop_NTPase"/>
</dbReference>
<dbReference type="PANTHER" id="PTHR32114">
    <property type="entry name" value="ABC TRANSPORTER ABCH.3"/>
    <property type="match status" value="1"/>
</dbReference>
<dbReference type="STRING" id="1121131.SAMN02745229_00197"/>
<dbReference type="Proteomes" id="UP000184278">
    <property type="component" value="Unassembled WGS sequence"/>
</dbReference>
<reference evidence="6" key="1">
    <citation type="submission" date="2016-11" db="EMBL/GenBank/DDBJ databases">
        <authorList>
            <person name="Varghese N."/>
            <person name="Submissions S."/>
        </authorList>
    </citation>
    <scope>NUCLEOTIDE SEQUENCE [LARGE SCALE GENOMIC DNA]</scope>
    <source>
        <strain evidence="6">DSM 3071</strain>
    </source>
</reference>